<feature type="non-terminal residue" evidence="5">
    <location>
        <position position="1"/>
    </location>
</feature>
<dbReference type="EMBL" id="JAMKFB020000001">
    <property type="protein sequence ID" value="KAL0203987.1"/>
    <property type="molecule type" value="Genomic_DNA"/>
</dbReference>
<dbReference type="Pfam" id="PF00264">
    <property type="entry name" value="Tyrosinase"/>
    <property type="match status" value="1"/>
</dbReference>
<keyword evidence="3" id="KW-0470">Melanin biosynthesis</keyword>
<evidence type="ECO:0000256" key="2">
    <source>
        <dbReference type="ARBA" id="ARBA00009928"/>
    </source>
</evidence>
<evidence type="ECO:0000313" key="5">
    <source>
        <dbReference type="EMBL" id="KAL0203987.1"/>
    </source>
</evidence>
<reference evidence="5 6" key="1">
    <citation type="submission" date="2024-05" db="EMBL/GenBank/DDBJ databases">
        <title>Genome sequencing and assembly of Indian major carp, Cirrhinus mrigala (Hamilton, 1822).</title>
        <authorList>
            <person name="Mohindra V."/>
            <person name="Chowdhury L.M."/>
            <person name="Lal K."/>
            <person name="Jena J.K."/>
        </authorList>
    </citation>
    <scope>NUCLEOTIDE SEQUENCE [LARGE SCALE GENOMIC DNA]</scope>
    <source>
        <strain evidence="5">CM1030</strain>
        <tissue evidence="5">Blood</tissue>
    </source>
</reference>
<proteinExistence type="inferred from homology"/>
<comment type="caution">
    <text evidence="5">The sequence shown here is derived from an EMBL/GenBank/DDBJ whole genome shotgun (WGS) entry which is preliminary data.</text>
</comment>
<gene>
    <name evidence="5" type="ORF">M9458_002005</name>
</gene>
<evidence type="ECO:0000313" key="6">
    <source>
        <dbReference type="Proteomes" id="UP001529510"/>
    </source>
</evidence>
<name>A0ABD0RZQ3_CIRMR</name>
<dbReference type="Proteomes" id="UP001529510">
    <property type="component" value="Unassembled WGS sequence"/>
</dbReference>
<protein>
    <recommendedName>
        <fullName evidence="4">Tyrosinase copper-binding domain-containing protein</fullName>
    </recommendedName>
</protein>
<dbReference type="InterPro" id="IPR008922">
    <property type="entry name" value="Di-copper_centre_dom_sf"/>
</dbReference>
<dbReference type="GO" id="GO:0033162">
    <property type="term" value="C:melanosome membrane"/>
    <property type="evidence" value="ECO:0007669"/>
    <property type="project" value="UniProtKB-SubCell"/>
</dbReference>
<dbReference type="GO" id="GO:0042438">
    <property type="term" value="P:melanin biosynthetic process"/>
    <property type="evidence" value="ECO:0007669"/>
    <property type="project" value="UniProtKB-KW"/>
</dbReference>
<feature type="non-terminal residue" evidence="5">
    <location>
        <position position="107"/>
    </location>
</feature>
<evidence type="ECO:0000256" key="3">
    <source>
        <dbReference type="ARBA" id="ARBA00023101"/>
    </source>
</evidence>
<sequence>RRNVMQMSADEKRAFVNSLDQAKRTIHPDLVICTRRYQEIFSPDGASVQCENITIYNYFVWTHYFSVSKTYMGPGQQSFGGVDFSHEGPGFVTWHRYHLLQLERDMQ</sequence>
<keyword evidence="6" id="KW-1185">Reference proteome</keyword>
<comment type="similarity">
    <text evidence="2">Belongs to the tyrosinase family.</text>
</comment>
<dbReference type="PROSITE" id="PS00497">
    <property type="entry name" value="TYROSINASE_1"/>
    <property type="match status" value="1"/>
</dbReference>
<feature type="domain" description="Tyrosinase copper-binding" evidence="4">
    <location>
        <begin position="86"/>
        <end position="103"/>
    </location>
</feature>
<dbReference type="Gene3D" id="1.10.1280.10">
    <property type="entry name" value="Di-copper center containing domain from catechol oxidase"/>
    <property type="match status" value="1"/>
</dbReference>
<dbReference type="AlphaFoldDB" id="A0ABD0RZQ3"/>
<dbReference type="SUPFAM" id="SSF48056">
    <property type="entry name" value="Di-copper centre-containing domain"/>
    <property type="match status" value="1"/>
</dbReference>
<accession>A0ABD0RZQ3</accession>
<organism evidence="5 6">
    <name type="scientific">Cirrhinus mrigala</name>
    <name type="common">Mrigala</name>
    <dbReference type="NCBI Taxonomy" id="683832"/>
    <lineage>
        <taxon>Eukaryota</taxon>
        <taxon>Metazoa</taxon>
        <taxon>Chordata</taxon>
        <taxon>Craniata</taxon>
        <taxon>Vertebrata</taxon>
        <taxon>Euteleostomi</taxon>
        <taxon>Actinopterygii</taxon>
        <taxon>Neopterygii</taxon>
        <taxon>Teleostei</taxon>
        <taxon>Ostariophysi</taxon>
        <taxon>Cypriniformes</taxon>
        <taxon>Cyprinidae</taxon>
        <taxon>Labeoninae</taxon>
        <taxon>Labeonini</taxon>
        <taxon>Cirrhinus</taxon>
    </lineage>
</organism>
<dbReference type="InterPro" id="IPR002227">
    <property type="entry name" value="Tyrosinase_Cu-bd"/>
</dbReference>
<comment type="subcellular location">
    <subcellularLocation>
        <location evidence="1">Melanosome membrane</location>
        <topology evidence="1">Single-pass type I membrane protein</topology>
    </subcellularLocation>
</comment>
<evidence type="ECO:0000256" key="1">
    <source>
        <dbReference type="ARBA" id="ARBA00004573"/>
    </source>
</evidence>
<evidence type="ECO:0000259" key="4">
    <source>
        <dbReference type="PROSITE" id="PS00497"/>
    </source>
</evidence>